<feature type="transmembrane region" description="Helical" evidence="7">
    <location>
        <begin position="239"/>
        <end position="261"/>
    </location>
</feature>
<gene>
    <name evidence="9" type="ORF">ACFPZ3_59230</name>
</gene>
<comment type="caution">
    <text evidence="9">The sequence shown here is derived from an EMBL/GenBank/DDBJ whole genome shotgun (WGS) entry which is preliminary data.</text>
</comment>
<evidence type="ECO:0000256" key="3">
    <source>
        <dbReference type="ARBA" id="ARBA00022475"/>
    </source>
</evidence>
<dbReference type="PROSITE" id="PS50850">
    <property type="entry name" value="MFS"/>
    <property type="match status" value="1"/>
</dbReference>
<accession>A0ABW1D706</accession>
<evidence type="ECO:0000256" key="1">
    <source>
        <dbReference type="ARBA" id="ARBA00004651"/>
    </source>
</evidence>
<feature type="domain" description="Major facilitator superfamily (MFS) profile" evidence="8">
    <location>
        <begin position="8"/>
        <end position="426"/>
    </location>
</feature>
<feature type="transmembrane region" description="Helical" evidence="7">
    <location>
        <begin position="398"/>
        <end position="423"/>
    </location>
</feature>
<feature type="transmembrane region" description="Helical" evidence="7">
    <location>
        <begin position="20"/>
        <end position="39"/>
    </location>
</feature>
<comment type="subcellular location">
    <subcellularLocation>
        <location evidence="1">Cell membrane</location>
        <topology evidence="1">Multi-pass membrane protein</topology>
    </subcellularLocation>
</comment>
<keyword evidence="3" id="KW-1003">Cell membrane</keyword>
<feature type="transmembrane region" description="Helical" evidence="7">
    <location>
        <begin position="109"/>
        <end position="134"/>
    </location>
</feature>
<feature type="transmembrane region" description="Helical" evidence="7">
    <location>
        <begin position="146"/>
        <end position="169"/>
    </location>
</feature>
<keyword evidence="2" id="KW-0813">Transport</keyword>
<keyword evidence="10" id="KW-1185">Reference proteome</keyword>
<dbReference type="InterPro" id="IPR036259">
    <property type="entry name" value="MFS_trans_sf"/>
</dbReference>
<name>A0ABW1D706_9ACTN</name>
<evidence type="ECO:0000313" key="10">
    <source>
        <dbReference type="Proteomes" id="UP001596058"/>
    </source>
</evidence>
<reference evidence="10" key="1">
    <citation type="journal article" date="2019" name="Int. J. Syst. Evol. Microbiol.">
        <title>The Global Catalogue of Microorganisms (GCM) 10K type strain sequencing project: providing services to taxonomists for standard genome sequencing and annotation.</title>
        <authorList>
            <consortium name="The Broad Institute Genomics Platform"/>
            <consortium name="The Broad Institute Genome Sequencing Center for Infectious Disease"/>
            <person name="Wu L."/>
            <person name="Ma J."/>
        </authorList>
    </citation>
    <scope>NUCLEOTIDE SEQUENCE [LARGE SCALE GENOMIC DNA]</scope>
    <source>
        <strain evidence="10">CCUG 53903</strain>
    </source>
</reference>
<evidence type="ECO:0000313" key="9">
    <source>
        <dbReference type="EMBL" id="MFC5833844.1"/>
    </source>
</evidence>
<evidence type="ECO:0000256" key="4">
    <source>
        <dbReference type="ARBA" id="ARBA00022692"/>
    </source>
</evidence>
<dbReference type="InterPro" id="IPR020846">
    <property type="entry name" value="MFS_dom"/>
</dbReference>
<keyword evidence="4 7" id="KW-0812">Transmembrane</keyword>
<feature type="transmembrane region" description="Helical" evidence="7">
    <location>
        <begin position="273"/>
        <end position="292"/>
    </location>
</feature>
<dbReference type="EMBL" id="JBHSPA010000098">
    <property type="protein sequence ID" value="MFC5833844.1"/>
    <property type="molecule type" value="Genomic_DNA"/>
</dbReference>
<dbReference type="SUPFAM" id="SSF103473">
    <property type="entry name" value="MFS general substrate transporter"/>
    <property type="match status" value="1"/>
</dbReference>
<feature type="transmembrane region" description="Helical" evidence="7">
    <location>
        <begin position="304"/>
        <end position="323"/>
    </location>
</feature>
<evidence type="ECO:0000256" key="7">
    <source>
        <dbReference type="SAM" id="Phobius"/>
    </source>
</evidence>
<feature type="transmembrane region" description="Helical" evidence="7">
    <location>
        <begin position="329"/>
        <end position="353"/>
    </location>
</feature>
<dbReference type="RefSeq" id="WP_379523266.1">
    <property type="nucleotide sequence ID" value="NZ_JBHSPA010000098.1"/>
</dbReference>
<sequence>MTPQARKVLLAGSVGSLLEWYDFGLYSAASALVIGPVFFPSSGSSTIATLAAFATFAVGFGARPLGGMLIAHFGDRVGRKPALMFTLSLMGASTVLMGCLPSYDSVGILAPILLIVLRILQGAGAGAELAGVFTMISETTPPRRRAFATAVPNGATAMGGAIGTLTFLVISQLPEDDMLGWAWRLPFLFSLVIFVIAYFVRSHVEETPEFRDVEDQVSEKAQAKAPVAELLRLHRRPALLGLAAMVAHQAMTYVTTTFALSYVAETLEMGADLALVGSLCASVVGALLAGAFGMLADRIGPRRVFIGGALYITVMAYPFFALLSLRDPVITVLALVATYSVSFGAMAGAQGAYLAGLFPTKVRYSGVAFSRELSSVLVGGPAPFIASALVAVMHGSPWLVGAFLVACGLLSFGSLLAGAKVAVRAG</sequence>
<evidence type="ECO:0000256" key="2">
    <source>
        <dbReference type="ARBA" id="ARBA00022448"/>
    </source>
</evidence>
<feature type="transmembrane region" description="Helical" evidence="7">
    <location>
        <begin position="82"/>
        <end position="103"/>
    </location>
</feature>
<dbReference type="Gene3D" id="1.20.1250.20">
    <property type="entry name" value="MFS general substrate transporter like domains"/>
    <property type="match status" value="2"/>
</dbReference>
<dbReference type="PANTHER" id="PTHR43045">
    <property type="entry name" value="SHIKIMATE TRANSPORTER"/>
    <property type="match status" value="1"/>
</dbReference>
<dbReference type="InterPro" id="IPR011701">
    <property type="entry name" value="MFS"/>
</dbReference>
<feature type="transmembrane region" description="Helical" evidence="7">
    <location>
        <begin position="181"/>
        <end position="200"/>
    </location>
</feature>
<keyword evidence="6 7" id="KW-0472">Membrane</keyword>
<proteinExistence type="predicted"/>
<feature type="transmembrane region" description="Helical" evidence="7">
    <location>
        <begin position="373"/>
        <end position="392"/>
    </location>
</feature>
<organism evidence="9 10">
    <name type="scientific">Nonomuraea insulae</name>
    <dbReference type="NCBI Taxonomy" id="1616787"/>
    <lineage>
        <taxon>Bacteria</taxon>
        <taxon>Bacillati</taxon>
        <taxon>Actinomycetota</taxon>
        <taxon>Actinomycetes</taxon>
        <taxon>Streptosporangiales</taxon>
        <taxon>Streptosporangiaceae</taxon>
        <taxon>Nonomuraea</taxon>
    </lineage>
</organism>
<evidence type="ECO:0000256" key="5">
    <source>
        <dbReference type="ARBA" id="ARBA00022989"/>
    </source>
</evidence>
<evidence type="ECO:0000256" key="6">
    <source>
        <dbReference type="ARBA" id="ARBA00023136"/>
    </source>
</evidence>
<keyword evidence="5 7" id="KW-1133">Transmembrane helix</keyword>
<dbReference type="PANTHER" id="PTHR43045:SF1">
    <property type="entry name" value="SHIKIMATE TRANSPORTER"/>
    <property type="match status" value="1"/>
</dbReference>
<dbReference type="Proteomes" id="UP001596058">
    <property type="component" value="Unassembled WGS sequence"/>
</dbReference>
<feature type="transmembrane region" description="Helical" evidence="7">
    <location>
        <begin position="45"/>
        <end position="62"/>
    </location>
</feature>
<evidence type="ECO:0000259" key="8">
    <source>
        <dbReference type="PROSITE" id="PS50850"/>
    </source>
</evidence>
<protein>
    <submittedName>
        <fullName evidence="9">MFS transporter</fullName>
    </submittedName>
</protein>
<dbReference type="Pfam" id="PF07690">
    <property type="entry name" value="MFS_1"/>
    <property type="match status" value="1"/>
</dbReference>